<dbReference type="AlphaFoldDB" id="A0A8T0IDI6"/>
<dbReference type="EMBL" id="CM026424">
    <property type="protein sequence ID" value="KAG0580528.1"/>
    <property type="molecule type" value="Genomic_DNA"/>
</dbReference>
<evidence type="ECO:0000313" key="2">
    <source>
        <dbReference type="EMBL" id="KAG0580528.1"/>
    </source>
</evidence>
<feature type="region of interest" description="Disordered" evidence="1">
    <location>
        <begin position="35"/>
        <end position="61"/>
    </location>
</feature>
<organism evidence="2 3">
    <name type="scientific">Ceratodon purpureus</name>
    <name type="common">Fire moss</name>
    <name type="synonym">Dicranum purpureum</name>
    <dbReference type="NCBI Taxonomy" id="3225"/>
    <lineage>
        <taxon>Eukaryota</taxon>
        <taxon>Viridiplantae</taxon>
        <taxon>Streptophyta</taxon>
        <taxon>Embryophyta</taxon>
        <taxon>Bryophyta</taxon>
        <taxon>Bryophytina</taxon>
        <taxon>Bryopsida</taxon>
        <taxon>Dicranidae</taxon>
        <taxon>Pseudoditrichales</taxon>
        <taxon>Ditrichaceae</taxon>
        <taxon>Ceratodon</taxon>
    </lineage>
</organism>
<gene>
    <name evidence="2" type="ORF">KC19_4G179900</name>
</gene>
<evidence type="ECO:0000256" key="1">
    <source>
        <dbReference type="SAM" id="MobiDB-lite"/>
    </source>
</evidence>
<sequence length="107" mass="12089">MNTQRSTTWKGYAPPTATNRATYKPGVAWDRAQPGVRDHTRRPQPVHTGCHPAFKPKVQPTTQNSHYNAYLDNMHRYNNVSASSPSVAFGRVQNYGQSKSFLNRSSR</sequence>
<evidence type="ECO:0000313" key="3">
    <source>
        <dbReference type="Proteomes" id="UP000822688"/>
    </source>
</evidence>
<keyword evidence="3" id="KW-1185">Reference proteome</keyword>
<protein>
    <submittedName>
        <fullName evidence="2">Uncharacterized protein</fullName>
    </submittedName>
</protein>
<name>A0A8T0IDI6_CERPU</name>
<comment type="caution">
    <text evidence="2">The sequence shown here is derived from an EMBL/GenBank/DDBJ whole genome shotgun (WGS) entry which is preliminary data.</text>
</comment>
<reference evidence="2" key="1">
    <citation type="submission" date="2020-06" db="EMBL/GenBank/DDBJ databases">
        <title>WGS assembly of Ceratodon purpureus strain R40.</title>
        <authorList>
            <person name="Carey S.B."/>
            <person name="Jenkins J."/>
            <person name="Shu S."/>
            <person name="Lovell J.T."/>
            <person name="Sreedasyam A."/>
            <person name="Maumus F."/>
            <person name="Tiley G.P."/>
            <person name="Fernandez-Pozo N."/>
            <person name="Barry K."/>
            <person name="Chen C."/>
            <person name="Wang M."/>
            <person name="Lipzen A."/>
            <person name="Daum C."/>
            <person name="Saski C.A."/>
            <person name="Payton A.C."/>
            <person name="Mcbreen J.C."/>
            <person name="Conrad R.E."/>
            <person name="Kollar L.M."/>
            <person name="Olsson S."/>
            <person name="Huttunen S."/>
            <person name="Landis J.B."/>
            <person name="Wickett N.J."/>
            <person name="Johnson M.G."/>
            <person name="Rensing S.A."/>
            <person name="Grimwood J."/>
            <person name="Schmutz J."/>
            <person name="Mcdaniel S.F."/>
        </authorList>
    </citation>
    <scope>NUCLEOTIDE SEQUENCE</scope>
    <source>
        <strain evidence="2">R40</strain>
    </source>
</reference>
<dbReference type="Proteomes" id="UP000822688">
    <property type="component" value="Chromosome 4"/>
</dbReference>
<accession>A0A8T0IDI6</accession>
<feature type="region of interest" description="Disordered" evidence="1">
    <location>
        <begin position="1"/>
        <end position="21"/>
    </location>
</feature>
<proteinExistence type="predicted"/>